<keyword evidence="2" id="KW-1185">Reference proteome</keyword>
<protein>
    <submittedName>
        <fullName evidence="1">Uncharacterized protein</fullName>
    </submittedName>
</protein>
<gene>
    <name evidence="1" type="ORF">NIES267_22300</name>
</gene>
<dbReference type="AlphaFoldDB" id="A0A1Z4LNE3"/>
<dbReference type="EMBL" id="AP018227">
    <property type="protein sequence ID" value="BAY82746.1"/>
    <property type="molecule type" value="Genomic_DNA"/>
</dbReference>
<proteinExistence type="predicted"/>
<accession>A0A1Z4LNE3</accession>
<dbReference type="Proteomes" id="UP000218418">
    <property type="component" value="Chromosome"/>
</dbReference>
<evidence type="ECO:0000313" key="2">
    <source>
        <dbReference type="Proteomes" id="UP000218418"/>
    </source>
</evidence>
<name>A0A1Z4LNE3_9CYAN</name>
<reference evidence="1 2" key="1">
    <citation type="submission" date="2017-06" db="EMBL/GenBank/DDBJ databases">
        <title>Genome sequencing of cyanobaciteial culture collection at National Institute for Environmental Studies (NIES).</title>
        <authorList>
            <person name="Hirose Y."/>
            <person name="Shimura Y."/>
            <person name="Fujisawa T."/>
            <person name="Nakamura Y."/>
            <person name="Kawachi M."/>
        </authorList>
    </citation>
    <scope>NUCLEOTIDE SEQUENCE [LARGE SCALE GENOMIC DNA]</scope>
    <source>
        <strain evidence="1 2">NIES-267</strain>
    </source>
</reference>
<evidence type="ECO:0000313" key="1">
    <source>
        <dbReference type="EMBL" id="BAY82746.1"/>
    </source>
</evidence>
<sequence length="44" mass="5200">MVGLFAPRCTSYISDNYQYYEKLGHKIRIYSISIFNIENILVIL</sequence>
<organism evidence="1 2">
    <name type="scientific">Calothrix parasitica NIES-267</name>
    <dbReference type="NCBI Taxonomy" id="1973488"/>
    <lineage>
        <taxon>Bacteria</taxon>
        <taxon>Bacillati</taxon>
        <taxon>Cyanobacteriota</taxon>
        <taxon>Cyanophyceae</taxon>
        <taxon>Nostocales</taxon>
        <taxon>Calotrichaceae</taxon>
        <taxon>Calothrix</taxon>
    </lineage>
</organism>